<evidence type="ECO:0000256" key="11">
    <source>
        <dbReference type="ARBA" id="ARBA00022741"/>
    </source>
</evidence>
<dbReference type="SUPFAM" id="SSF56112">
    <property type="entry name" value="Protein kinase-like (PK-like)"/>
    <property type="match status" value="1"/>
</dbReference>
<dbReference type="GO" id="GO:0004674">
    <property type="term" value="F:protein serine/threonine kinase activity"/>
    <property type="evidence" value="ECO:0007669"/>
    <property type="project" value="UniProtKB-KW"/>
</dbReference>
<dbReference type="Proteomes" id="UP000516437">
    <property type="component" value="Chromosome 2"/>
</dbReference>
<dbReference type="PANTHER" id="PTHR27008">
    <property type="entry name" value="OS04G0122200 PROTEIN"/>
    <property type="match status" value="1"/>
</dbReference>
<feature type="transmembrane region" description="Helical" evidence="21">
    <location>
        <begin position="422"/>
        <end position="443"/>
    </location>
</feature>
<evidence type="ECO:0000256" key="1">
    <source>
        <dbReference type="ARBA" id="ARBA00004162"/>
    </source>
</evidence>
<evidence type="ECO:0000256" key="18">
    <source>
        <dbReference type="ARBA" id="ARBA00047899"/>
    </source>
</evidence>
<dbReference type="InterPro" id="IPR017441">
    <property type="entry name" value="Protein_kinase_ATP_BS"/>
</dbReference>
<keyword evidence="5" id="KW-0597">Phosphoprotein</keyword>
<sequence length="764" mass="84079">MGLKGTISPHIGNLSFLVALRLNNNSFFGSLPHEISRLHRLRILNLIYNNLEGSIPKDLGMLSKLRMMNLRDNDLTGAIPLSLSNMSSIGVLNFGHNSLTGAFPSFFLNISSLTTLALTENQISGTLPMDLCSRCPKLQGLFLSNNELNGPLPSQLNSCRELTGKAEDQGPSFLSFLSNCRYLERLSICKNPLGITLLDSIGNFSISLRYIQAFQSQINGPIPTAIGSLKGAIPDCISNLRHLQVLDLSSNRLNSSIPSEVWSLENLQFLDLSSNALGGSFSSKMQTSSVMEQLNLSQNYITGNIPSIIGTFESLRYLDLSKNLFQGEIPQSLGDLKGLDELDLSYNNLSGTIPKSLEALPFLKYLNLSFNKLSGEIPSGGHFINFTAKSFSGNPALCGNQTVGIRPCPSPSPQRSRVKQILLKHILPVIAAIIILIALVYMWSRRGRGGSFMQVPSLFNAMPTMDQRLITYRELCQGTNDFCESNLLGCGGFGSVYKGILSDGTVVAVKVLNLQLAGAFKSFDAECKVLRTIRHRNLVKVISTCSNPEFRALVLQYLSNGNLDRWLYSHNYCLNLLQRVNIMLDVASALDYLHCGISESIVHCDLKPANILLDEDMVAHVGDFGIAKILIQKDGTQTRTLGTFGYMAPEYGLDGKVSTKADVYSYGIILLEMITRKKPIDDMFAGDLTLRQWISASLSKSERLMEVVDDGLLGMEGGREVIFLQDILSSILKLGLRCSEEVPDERIDAKDVLVKLNKIKLRLL</sequence>
<evidence type="ECO:0000256" key="17">
    <source>
        <dbReference type="ARBA" id="ARBA00023180"/>
    </source>
</evidence>
<evidence type="ECO:0000313" key="23">
    <source>
        <dbReference type="EMBL" id="KAB1221212.1"/>
    </source>
</evidence>
<dbReference type="FunFam" id="3.80.10.10:FF:000095">
    <property type="entry name" value="LRR receptor-like serine/threonine-protein kinase GSO1"/>
    <property type="match status" value="1"/>
</dbReference>
<dbReference type="CDD" id="cd14066">
    <property type="entry name" value="STKc_IRAK"/>
    <property type="match status" value="1"/>
</dbReference>
<dbReference type="InterPro" id="IPR000719">
    <property type="entry name" value="Prot_kinase_dom"/>
</dbReference>
<dbReference type="AlphaFoldDB" id="A0A6A1W7J8"/>
<dbReference type="PROSITE" id="PS50011">
    <property type="entry name" value="PROTEIN_KINASE_DOM"/>
    <property type="match status" value="1"/>
</dbReference>
<evidence type="ECO:0000256" key="19">
    <source>
        <dbReference type="ARBA" id="ARBA00048679"/>
    </source>
</evidence>
<dbReference type="InterPro" id="IPR003591">
    <property type="entry name" value="Leu-rich_rpt_typical-subtyp"/>
</dbReference>
<evidence type="ECO:0000256" key="10">
    <source>
        <dbReference type="ARBA" id="ARBA00022737"/>
    </source>
</evidence>
<comment type="catalytic activity">
    <reaction evidence="19">
        <text>L-seryl-[protein] + ATP = O-phospho-L-seryl-[protein] + ADP + H(+)</text>
        <dbReference type="Rhea" id="RHEA:17989"/>
        <dbReference type="Rhea" id="RHEA-COMP:9863"/>
        <dbReference type="Rhea" id="RHEA-COMP:11604"/>
        <dbReference type="ChEBI" id="CHEBI:15378"/>
        <dbReference type="ChEBI" id="CHEBI:29999"/>
        <dbReference type="ChEBI" id="CHEBI:30616"/>
        <dbReference type="ChEBI" id="CHEBI:83421"/>
        <dbReference type="ChEBI" id="CHEBI:456216"/>
        <dbReference type="EC" id="2.7.11.1"/>
    </reaction>
</comment>
<dbReference type="FunFam" id="1.10.510.10:FF:000358">
    <property type="entry name" value="Putative leucine-rich repeat receptor-like serine/threonine-protein kinase"/>
    <property type="match status" value="1"/>
</dbReference>
<dbReference type="InterPro" id="IPR008271">
    <property type="entry name" value="Ser/Thr_kinase_AS"/>
</dbReference>
<dbReference type="EMBL" id="RXIC02000020">
    <property type="protein sequence ID" value="KAB1221212.1"/>
    <property type="molecule type" value="Genomic_DNA"/>
</dbReference>
<keyword evidence="16" id="KW-0675">Receptor</keyword>
<dbReference type="InterPro" id="IPR011009">
    <property type="entry name" value="Kinase-like_dom_sf"/>
</dbReference>
<dbReference type="SUPFAM" id="SSF52058">
    <property type="entry name" value="L domain-like"/>
    <property type="match status" value="2"/>
</dbReference>
<evidence type="ECO:0000256" key="13">
    <source>
        <dbReference type="ARBA" id="ARBA00022840"/>
    </source>
</evidence>
<evidence type="ECO:0000256" key="21">
    <source>
        <dbReference type="SAM" id="Phobius"/>
    </source>
</evidence>
<evidence type="ECO:0000259" key="22">
    <source>
        <dbReference type="PROSITE" id="PS50011"/>
    </source>
</evidence>
<comment type="subcellular location">
    <subcellularLocation>
        <location evidence="1">Cell membrane</location>
        <topology evidence="1">Single-pass membrane protein</topology>
    </subcellularLocation>
</comment>
<evidence type="ECO:0000256" key="7">
    <source>
        <dbReference type="ARBA" id="ARBA00022679"/>
    </source>
</evidence>
<dbReference type="InterPro" id="IPR001611">
    <property type="entry name" value="Leu-rich_rpt"/>
</dbReference>
<name>A0A6A1W7J8_9ROSI</name>
<evidence type="ECO:0000256" key="3">
    <source>
        <dbReference type="ARBA" id="ARBA00022475"/>
    </source>
</evidence>
<reference evidence="23 24" key="1">
    <citation type="journal article" date="2019" name="Plant Biotechnol. J.">
        <title>The red bayberry genome and genetic basis of sex determination.</title>
        <authorList>
            <person name="Jia H.M."/>
            <person name="Jia H.J."/>
            <person name="Cai Q.L."/>
            <person name="Wang Y."/>
            <person name="Zhao H.B."/>
            <person name="Yang W.F."/>
            <person name="Wang G.Y."/>
            <person name="Li Y.H."/>
            <person name="Zhan D.L."/>
            <person name="Shen Y.T."/>
            <person name="Niu Q.F."/>
            <person name="Chang L."/>
            <person name="Qiu J."/>
            <person name="Zhao L."/>
            <person name="Xie H.B."/>
            <person name="Fu W.Y."/>
            <person name="Jin J."/>
            <person name="Li X.W."/>
            <person name="Jiao Y."/>
            <person name="Zhou C.C."/>
            <person name="Tu T."/>
            <person name="Chai C.Y."/>
            <person name="Gao J.L."/>
            <person name="Fan L.J."/>
            <person name="van de Weg E."/>
            <person name="Wang J.Y."/>
            <person name="Gao Z.S."/>
        </authorList>
    </citation>
    <scope>NUCLEOTIDE SEQUENCE [LARGE SCALE GENOMIC DNA]</scope>
    <source>
        <tissue evidence="23">Leaves</tissue>
    </source>
</reference>
<evidence type="ECO:0000256" key="8">
    <source>
        <dbReference type="ARBA" id="ARBA00022692"/>
    </source>
</evidence>
<dbReference type="Pfam" id="PF00069">
    <property type="entry name" value="Pkinase"/>
    <property type="match status" value="1"/>
</dbReference>
<evidence type="ECO:0000256" key="9">
    <source>
        <dbReference type="ARBA" id="ARBA00022729"/>
    </source>
</evidence>
<dbReference type="Gene3D" id="3.80.10.10">
    <property type="entry name" value="Ribonuclease Inhibitor"/>
    <property type="match status" value="3"/>
</dbReference>
<keyword evidence="24" id="KW-1185">Reference proteome</keyword>
<evidence type="ECO:0000256" key="20">
    <source>
        <dbReference type="PROSITE-ProRule" id="PRU10141"/>
    </source>
</evidence>
<keyword evidence="8 21" id="KW-0812">Transmembrane</keyword>
<dbReference type="Pfam" id="PF00560">
    <property type="entry name" value="LRR_1"/>
    <property type="match status" value="3"/>
</dbReference>
<keyword evidence="7" id="KW-0808">Transferase</keyword>
<organism evidence="23 24">
    <name type="scientific">Morella rubra</name>
    <name type="common">Chinese bayberry</name>
    <dbReference type="NCBI Taxonomy" id="262757"/>
    <lineage>
        <taxon>Eukaryota</taxon>
        <taxon>Viridiplantae</taxon>
        <taxon>Streptophyta</taxon>
        <taxon>Embryophyta</taxon>
        <taxon>Tracheophyta</taxon>
        <taxon>Spermatophyta</taxon>
        <taxon>Magnoliopsida</taxon>
        <taxon>eudicotyledons</taxon>
        <taxon>Gunneridae</taxon>
        <taxon>Pentapetalae</taxon>
        <taxon>rosids</taxon>
        <taxon>fabids</taxon>
        <taxon>Fagales</taxon>
        <taxon>Myricaceae</taxon>
        <taxon>Morella</taxon>
    </lineage>
</organism>
<dbReference type="FunFam" id="3.30.200.20:FF:000661">
    <property type="entry name" value="Serine-threonine protein kinase plant-type"/>
    <property type="match status" value="1"/>
</dbReference>
<dbReference type="PROSITE" id="PS00107">
    <property type="entry name" value="PROTEIN_KINASE_ATP"/>
    <property type="match status" value="1"/>
</dbReference>
<dbReference type="GO" id="GO:0005524">
    <property type="term" value="F:ATP binding"/>
    <property type="evidence" value="ECO:0007669"/>
    <property type="project" value="UniProtKB-UniRule"/>
</dbReference>
<evidence type="ECO:0000313" key="24">
    <source>
        <dbReference type="Proteomes" id="UP000516437"/>
    </source>
</evidence>
<dbReference type="EC" id="2.7.11.1" evidence="2"/>
<feature type="binding site" evidence="20">
    <location>
        <position position="510"/>
    </location>
    <ligand>
        <name>ATP</name>
        <dbReference type="ChEBI" id="CHEBI:30616"/>
    </ligand>
</feature>
<dbReference type="Gene3D" id="1.10.510.10">
    <property type="entry name" value="Transferase(Phosphotransferase) domain 1"/>
    <property type="match status" value="1"/>
</dbReference>
<dbReference type="PRINTS" id="PR00019">
    <property type="entry name" value="LEURICHRPT"/>
</dbReference>
<gene>
    <name evidence="23" type="ORF">CJ030_MR2G020390</name>
</gene>
<dbReference type="FunFam" id="3.80.10.10:FF:000383">
    <property type="entry name" value="Leucine-rich repeat receptor protein kinase EMS1"/>
    <property type="match status" value="1"/>
</dbReference>
<proteinExistence type="predicted"/>
<evidence type="ECO:0000256" key="6">
    <source>
        <dbReference type="ARBA" id="ARBA00022614"/>
    </source>
</evidence>
<keyword evidence="13 20" id="KW-0067">ATP-binding</keyword>
<keyword evidence="15 21" id="KW-0472">Membrane</keyword>
<keyword evidence="14 21" id="KW-1133">Transmembrane helix</keyword>
<evidence type="ECO:0000256" key="2">
    <source>
        <dbReference type="ARBA" id="ARBA00012513"/>
    </source>
</evidence>
<evidence type="ECO:0000256" key="12">
    <source>
        <dbReference type="ARBA" id="ARBA00022777"/>
    </source>
</evidence>
<dbReference type="SMART" id="SM00369">
    <property type="entry name" value="LRR_TYP"/>
    <property type="match status" value="4"/>
</dbReference>
<keyword evidence="4" id="KW-0723">Serine/threonine-protein kinase</keyword>
<keyword evidence="12" id="KW-0418">Kinase</keyword>
<protein>
    <recommendedName>
        <fullName evidence="2">non-specific serine/threonine protein kinase</fullName>
        <ecNumber evidence="2">2.7.11.1</ecNumber>
    </recommendedName>
</protein>
<evidence type="ECO:0000256" key="16">
    <source>
        <dbReference type="ARBA" id="ARBA00023170"/>
    </source>
</evidence>
<evidence type="ECO:0000256" key="4">
    <source>
        <dbReference type="ARBA" id="ARBA00022527"/>
    </source>
</evidence>
<keyword evidence="17" id="KW-0325">Glycoprotein</keyword>
<evidence type="ECO:0000256" key="5">
    <source>
        <dbReference type="ARBA" id="ARBA00022553"/>
    </source>
</evidence>
<keyword evidence="11 20" id="KW-0547">Nucleotide-binding</keyword>
<dbReference type="InterPro" id="IPR032675">
    <property type="entry name" value="LRR_dom_sf"/>
</dbReference>
<dbReference type="SMART" id="SM00220">
    <property type="entry name" value="S_TKc"/>
    <property type="match status" value="1"/>
</dbReference>
<keyword evidence="9" id="KW-0732">Signal</keyword>
<evidence type="ECO:0000256" key="14">
    <source>
        <dbReference type="ARBA" id="ARBA00022989"/>
    </source>
</evidence>
<comment type="caution">
    <text evidence="23">The sequence shown here is derived from an EMBL/GenBank/DDBJ whole genome shotgun (WGS) entry which is preliminary data.</text>
</comment>
<dbReference type="OrthoDB" id="676979at2759"/>
<comment type="catalytic activity">
    <reaction evidence="18">
        <text>L-threonyl-[protein] + ATP = O-phospho-L-threonyl-[protein] + ADP + H(+)</text>
        <dbReference type="Rhea" id="RHEA:46608"/>
        <dbReference type="Rhea" id="RHEA-COMP:11060"/>
        <dbReference type="Rhea" id="RHEA-COMP:11605"/>
        <dbReference type="ChEBI" id="CHEBI:15378"/>
        <dbReference type="ChEBI" id="CHEBI:30013"/>
        <dbReference type="ChEBI" id="CHEBI:30616"/>
        <dbReference type="ChEBI" id="CHEBI:61977"/>
        <dbReference type="ChEBI" id="CHEBI:456216"/>
        <dbReference type="EC" id="2.7.11.1"/>
    </reaction>
</comment>
<dbReference type="GO" id="GO:0005886">
    <property type="term" value="C:plasma membrane"/>
    <property type="evidence" value="ECO:0007669"/>
    <property type="project" value="UniProtKB-SubCell"/>
</dbReference>
<dbReference type="Gene3D" id="3.30.200.20">
    <property type="entry name" value="Phosphorylase Kinase, domain 1"/>
    <property type="match status" value="1"/>
</dbReference>
<keyword evidence="10" id="KW-0677">Repeat</keyword>
<dbReference type="PROSITE" id="PS00108">
    <property type="entry name" value="PROTEIN_KINASE_ST"/>
    <property type="match status" value="1"/>
</dbReference>
<keyword evidence="6" id="KW-0433">Leucine-rich repeat</keyword>
<accession>A0A6A1W7J8</accession>
<dbReference type="InterPro" id="IPR051809">
    <property type="entry name" value="Plant_receptor-like_S/T_kinase"/>
</dbReference>
<dbReference type="PROSITE" id="PS51450">
    <property type="entry name" value="LRR"/>
    <property type="match status" value="1"/>
</dbReference>
<dbReference type="PANTHER" id="PTHR27008:SF497">
    <property type="entry name" value="OS11G0695000 PROTEIN"/>
    <property type="match status" value="1"/>
</dbReference>
<evidence type="ECO:0000256" key="15">
    <source>
        <dbReference type="ARBA" id="ARBA00023136"/>
    </source>
</evidence>
<feature type="domain" description="Protein kinase" evidence="22">
    <location>
        <begin position="482"/>
        <end position="761"/>
    </location>
</feature>
<keyword evidence="3" id="KW-1003">Cell membrane</keyword>
<dbReference type="Pfam" id="PF13855">
    <property type="entry name" value="LRR_8"/>
    <property type="match status" value="3"/>
</dbReference>